<organism evidence="2 3">
    <name type="scientific">Caerostris darwini</name>
    <dbReference type="NCBI Taxonomy" id="1538125"/>
    <lineage>
        <taxon>Eukaryota</taxon>
        <taxon>Metazoa</taxon>
        <taxon>Ecdysozoa</taxon>
        <taxon>Arthropoda</taxon>
        <taxon>Chelicerata</taxon>
        <taxon>Arachnida</taxon>
        <taxon>Araneae</taxon>
        <taxon>Araneomorphae</taxon>
        <taxon>Entelegynae</taxon>
        <taxon>Araneoidea</taxon>
        <taxon>Araneidae</taxon>
        <taxon>Caerostris</taxon>
    </lineage>
</organism>
<dbReference type="GO" id="GO:0003676">
    <property type="term" value="F:nucleic acid binding"/>
    <property type="evidence" value="ECO:0007669"/>
    <property type="project" value="InterPro"/>
</dbReference>
<dbReference type="SUPFAM" id="SSF53098">
    <property type="entry name" value="Ribonuclease H-like"/>
    <property type="match status" value="1"/>
</dbReference>
<accession>A0AAV4RUJ4</accession>
<name>A0AAV4RUJ4_9ARAC</name>
<dbReference type="InterPro" id="IPR036397">
    <property type="entry name" value="RNaseH_sf"/>
</dbReference>
<dbReference type="Gene3D" id="3.30.420.10">
    <property type="entry name" value="Ribonuclease H-like superfamily/Ribonuclease H"/>
    <property type="match status" value="1"/>
</dbReference>
<dbReference type="GO" id="GO:0015074">
    <property type="term" value="P:DNA integration"/>
    <property type="evidence" value="ECO:0007669"/>
    <property type="project" value="InterPro"/>
</dbReference>
<evidence type="ECO:0000259" key="1">
    <source>
        <dbReference type="PROSITE" id="PS50994"/>
    </source>
</evidence>
<dbReference type="AlphaFoldDB" id="A0AAV4RUJ4"/>
<sequence>MQIFPGFREFTFLHTLTHILVNKSSLYIREIELMIQTCPNFSNSSNSRHANIPLDLSKISRGSNRWSLNSRKGYAYLKDEKLELSSLIQTLYFDRDPNFFSAVMNEVYEKLGISKQQTLAYNPQGNGLVERLNETLIDTLSHLRFGKTKRLMSLT</sequence>
<proteinExistence type="predicted"/>
<feature type="domain" description="Integrase catalytic" evidence="1">
    <location>
        <begin position="89"/>
        <end position="155"/>
    </location>
</feature>
<protein>
    <submittedName>
        <fullName evidence="2">Integrase catalytic domain-containing protein</fullName>
    </submittedName>
</protein>
<evidence type="ECO:0000313" key="3">
    <source>
        <dbReference type="Proteomes" id="UP001054837"/>
    </source>
</evidence>
<comment type="caution">
    <text evidence="2">The sequence shown here is derived from an EMBL/GenBank/DDBJ whole genome shotgun (WGS) entry which is preliminary data.</text>
</comment>
<dbReference type="PROSITE" id="PS50994">
    <property type="entry name" value="INTEGRASE"/>
    <property type="match status" value="1"/>
</dbReference>
<reference evidence="2 3" key="1">
    <citation type="submission" date="2021-06" db="EMBL/GenBank/DDBJ databases">
        <title>Caerostris darwini draft genome.</title>
        <authorList>
            <person name="Kono N."/>
            <person name="Arakawa K."/>
        </authorList>
    </citation>
    <scope>NUCLEOTIDE SEQUENCE [LARGE SCALE GENOMIC DNA]</scope>
</reference>
<dbReference type="Proteomes" id="UP001054837">
    <property type="component" value="Unassembled WGS sequence"/>
</dbReference>
<dbReference type="InterPro" id="IPR012337">
    <property type="entry name" value="RNaseH-like_sf"/>
</dbReference>
<dbReference type="EMBL" id="BPLQ01006717">
    <property type="protein sequence ID" value="GIY24601.1"/>
    <property type="molecule type" value="Genomic_DNA"/>
</dbReference>
<gene>
    <name evidence="2" type="primary">AVEN_241003_1</name>
    <name evidence="2" type="ORF">CDAR_380941</name>
</gene>
<keyword evidence="3" id="KW-1185">Reference proteome</keyword>
<evidence type="ECO:0000313" key="2">
    <source>
        <dbReference type="EMBL" id="GIY24601.1"/>
    </source>
</evidence>
<dbReference type="InterPro" id="IPR001584">
    <property type="entry name" value="Integrase_cat-core"/>
</dbReference>